<keyword evidence="2" id="KW-1185">Reference proteome</keyword>
<evidence type="ECO:0000313" key="2">
    <source>
        <dbReference type="Proteomes" id="UP000887013"/>
    </source>
</evidence>
<gene>
    <name evidence="1" type="ORF">NPIL_50041</name>
</gene>
<dbReference type="EMBL" id="BMAW01010778">
    <property type="protein sequence ID" value="GFT20383.1"/>
    <property type="molecule type" value="Genomic_DNA"/>
</dbReference>
<proteinExistence type="predicted"/>
<evidence type="ECO:0000313" key="1">
    <source>
        <dbReference type="EMBL" id="GFT20383.1"/>
    </source>
</evidence>
<accession>A0A8X6TKP7</accession>
<comment type="caution">
    <text evidence="1">The sequence shown here is derived from an EMBL/GenBank/DDBJ whole genome shotgun (WGS) entry which is preliminary data.</text>
</comment>
<reference evidence="1" key="1">
    <citation type="submission" date="2020-08" db="EMBL/GenBank/DDBJ databases">
        <title>Multicomponent nature underlies the extraordinary mechanical properties of spider dragline silk.</title>
        <authorList>
            <person name="Kono N."/>
            <person name="Nakamura H."/>
            <person name="Mori M."/>
            <person name="Yoshida Y."/>
            <person name="Ohtoshi R."/>
            <person name="Malay A.D."/>
            <person name="Moran D.A.P."/>
            <person name="Tomita M."/>
            <person name="Numata K."/>
            <person name="Arakawa K."/>
        </authorList>
    </citation>
    <scope>NUCLEOTIDE SEQUENCE</scope>
</reference>
<protein>
    <submittedName>
        <fullName evidence="1">Uncharacterized protein</fullName>
    </submittedName>
</protein>
<name>A0A8X6TKP7_NEPPI</name>
<dbReference type="AlphaFoldDB" id="A0A8X6TKP7"/>
<organism evidence="1 2">
    <name type="scientific">Nephila pilipes</name>
    <name type="common">Giant wood spider</name>
    <name type="synonym">Nephila maculata</name>
    <dbReference type="NCBI Taxonomy" id="299642"/>
    <lineage>
        <taxon>Eukaryota</taxon>
        <taxon>Metazoa</taxon>
        <taxon>Ecdysozoa</taxon>
        <taxon>Arthropoda</taxon>
        <taxon>Chelicerata</taxon>
        <taxon>Arachnida</taxon>
        <taxon>Araneae</taxon>
        <taxon>Araneomorphae</taxon>
        <taxon>Entelegynae</taxon>
        <taxon>Araneoidea</taxon>
        <taxon>Nephilidae</taxon>
        <taxon>Nephila</taxon>
    </lineage>
</organism>
<sequence length="144" mass="15672">MVSFKTRHLVKITKQQIIPKAFQWSCPPVLELRPSPQEGLRTKLLTAGNTKKFVGGFIPALDGDEYGVVITREKWFSPDCGVTQSFGDSKVDSGRAGSCIRRDSCGFVGHQDVEVGRLSEVVDFGSGRVGLTVVPGSVFRVEVS</sequence>
<dbReference type="Proteomes" id="UP000887013">
    <property type="component" value="Unassembled WGS sequence"/>
</dbReference>